<reference evidence="3" key="1">
    <citation type="journal article" date="2014" name="Int. J. Syst. Evol. Microbiol.">
        <title>Complete genome of a new Firmicutes species belonging to the dominant human colonic microbiota ('Ruminococcus bicirculans') reveals two chromosomes and a selective capacity to utilize plant glucans.</title>
        <authorList>
            <consortium name="NISC Comparative Sequencing Program"/>
            <person name="Wegmann U."/>
            <person name="Louis P."/>
            <person name="Goesmann A."/>
            <person name="Henrissat B."/>
            <person name="Duncan S.H."/>
            <person name="Flint H.J."/>
        </authorList>
    </citation>
    <scope>NUCLEOTIDE SEQUENCE</scope>
    <source>
        <strain evidence="3">NBRC 107715</strain>
    </source>
</reference>
<dbReference type="Proteomes" id="UP001156856">
    <property type="component" value="Unassembled WGS sequence"/>
</dbReference>
<feature type="transmembrane region" description="Helical" evidence="1">
    <location>
        <begin position="52"/>
        <end position="71"/>
    </location>
</feature>
<comment type="caution">
    <text evidence="2">The sequence shown here is derived from an EMBL/GenBank/DDBJ whole genome shotgun (WGS) entry which is preliminary data.</text>
</comment>
<keyword evidence="1" id="KW-1133">Transmembrane helix</keyword>
<proteinExistence type="predicted"/>
<gene>
    <name evidence="3" type="ORF">GCM10007888_57680</name>
    <name evidence="2" type="ORF">MOX02_11630</name>
</gene>
<name>A0A512IZM8_9HYPH</name>
<protein>
    <submittedName>
        <fullName evidence="2">Uncharacterized protein</fullName>
    </submittedName>
</protein>
<reference evidence="2 4" key="3">
    <citation type="submission" date="2019-07" db="EMBL/GenBank/DDBJ databases">
        <title>Whole genome shotgun sequence of Methylobacterium oxalidis NBRC 107715.</title>
        <authorList>
            <person name="Hosoyama A."/>
            <person name="Uohara A."/>
            <person name="Ohji S."/>
            <person name="Ichikawa N."/>
        </authorList>
    </citation>
    <scope>NUCLEOTIDE SEQUENCE [LARGE SCALE GENOMIC DNA]</scope>
    <source>
        <strain evidence="2 4">NBRC 107715</strain>
    </source>
</reference>
<reference evidence="3" key="4">
    <citation type="submission" date="2023-01" db="EMBL/GenBank/DDBJ databases">
        <title>Draft genome sequence of Methylobacterium oxalidis strain NBRC 107715.</title>
        <authorList>
            <person name="Sun Q."/>
            <person name="Mori K."/>
        </authorList>
    </citation>
    <scope>NUCLEOTIDE SEQUENCE</scope>
    <source>
        <strain evidence="3">NBRC 107715</strain>
    </source>
</reference>
<sequence>MVRMMLVASLFAIFGALCGLWLSVVGIAVTTVGLVAVCGLASYLLGGPFTPLLLLGCAVSLQVGYFLTLAVKSVVLHVRRMRAAGKTVRKDQAPAEIRHEQN</sequence>
<evidence type="ECO:0000313" key="2">
    <source>
        <dbReference type="EMBL" id="GEP03125.1"/>
    </source>
</evidence>
<dbReference type="EMBL" id="BJZU01000017">
    <property type="protein sequence ID" value="GEP03125.1"/>
    <property type="molecule type" value="Genomic_DNA"/>
</dbReference>
<evidence type="ECO:0000313" key="3">
    <source>
        <dbReference type="EMBL" id="GLS67384.1"/>
    </source>
</evidence>
<evidence type="ECO:0000313" key="5">
    <source>
        <dbReference type="Proteomes" id="UP001156856"/>
    </source>
</evidence>
<accession>A0A512IZM8</accession>
<organism evidence="2 4">
    <name type="scientific">Methylobacterium oxalidis</name>
    <dbReference type="NCBI Taxonomy" id="944322"/>
    <lineage>
        <taxon>Bacteria</taxon>
        <taxon>Pseudomonadati</taxon>
        <taxon>Pseudomonadota</taxon>
        <taxon>Alphaproteobacteria</taxon>
        <taxon>Hyphomicrobiales</taxon>
        <taxon>Methylobacteriaceae</taxon>
        <taxon>Methylobacterium</taxon>
    </lineage>
</organism>
<keyword evidence="1" id="KW-0812">Transmembrane</keyword>
<keyword evidence="1" id="KW-0472">Membrane</keyword>
<dbReference type="AlphaFoldDB" id="A0A512IZM8"/>
<dbReference type="Proteomes" id="UP000321960">
    <property type="component" value="Unassembled WGS sequence"/>
</dbReference>
<evidence type="ECO:0000256" key="1">
    <source>
        <dbReference type="SAM" id="Phobius"/>
    </source>
</evidence>
<keyword evidence="5" id="KW-1185">Reference proteome</keyword>
<dbReference type="EMBL" id="BSPK01000112">
    <property type="protein sequence ID" value="GLS67384.1"/>
    <property type="molecule type" value="Genomic_DNA"/>
</dbReference>
<reference evidence="5" key="2">
    <citation type="journal article" date="2019" name="Int. J. Syst. Evol. Microbiol.">
        <title>The Global Catalogue of Microorganisms (GCM) 10K type strain sequencing project: providing services to taxonomists for standard genome sequencing and annotation.</title>
        <authorList>
            <consortium name="The Broad Institute Genomics Platform"/>
            <consortium name="The Broad Institute Genome Sequencing Center for Infectious Disease"/>
            <person name="Wu L."/>
            <person name="Ma J."/>
        </authorList>
    </citation>
    <scope>NUCLEOTIDE SEQUENCE [LARGE SCALE GENOMIC DNA]</scope>
    <source>
        <strain evidence="5">NBRC 107715</strain>
    </source>
</reference>
<evidence type="ECO:0000313" key="4">
    <source>
        <dbReference type="Proteomes" id="UP000321960"/>
    </source>
</evidence>